<protein>
    <submittedName>
        <fullName evidence="1">Uncharacterized protein</fullName>
    </submittedName>
</protein>
<organism evidence="1 2">
    <name type="scientific">Pseudoflavonifractor capillosus ATCC 29799</name>
    <dbReference type="NCBI Taxonomy" id="411467"/>
    <lineage>
        <taxon>Bacteria</taxon>
        <taxon>Bacillati</taxon>
        <taxon>Bacillota</taxon>
        <taxon>Clostridia</taxon>
        <taxon>Eubacteriales</taxon>
        <taxon>Oscillospiraceae</taxon>
        <taxon>Pseudoflavonifractor</taxon>
    </lineage>
</organism>
<dbReference type="EMBL" id="AAXG02000032">
    <property type="protein sequence ID" value="EDM98639.1"/>
    <property type="molecule type" value="Genomic_DNA"/>
</dbReference>
<dbReference type="AlphaFoldDB" id="A6NYZ2"/>
<evidence type="ECO:0000313" key="1">
    <source>
        <dbReference type="EMBL" id="EDM98639.1"/>
    </source>
</evidence>
<gene>
    <name evidence="1" type="ORF">BACCAP_03441</name>
</gene>
<reference evidence="1 2" key="1">
    <citation type="submission" date="2007-04" db="EMBL/GenBank/DDBJ databases">
        <authorList>
            <person name="Fulton L."/>
            <person name="Clifton S."/>
            <person name="Fulton B."/>
            <person name="Xu J."/>
            <person name="Minx P."/>
            <person name="Pepin K.H."/>
            <person name="Johnson M."/>
            <person name="Thiruvilangam P."/>
            <person name="Bhonagiri V."/>
            <person name="Nash W.E."/>
            <person name="Mardis E.R."/>
            <person name="Wilson R.K."/>
        </authorList>
    </citation>
    <scope>NUCLEOTIDE SEQUENCE [LARGE SCALE GENOMIC DNA]</scope>
    <source>
        <strain evidence="1 2">ATCC 29799</strain>
    </source>
</reference>
<comment type="caution">
    <text evidence="1">The sequence shown here is derived from an EMBL/GenBank/DDBJ whole genome shotgun (WGS) entry which is preliminary data.</text>
</comment>
<dbReference type="Proteomes" id="UP000003639">
    <property type="component" value="Unassembled WGS sequence"/>
</dbReference>
<evidence type="ECO:0000313" key="2">
    <source>
        <dbReference type="Proteomes" id="UP000003639"/>
    </source>
</evidence>
<name>A6NYZ2_9FIRM</name>
<proteinExistence type="predicted"/>
<keyword evidence="2" id="KW-1185">Reference proteome</keyword>
<accession>A6NYZ2</accession>
<reference evidence="1 2" key="2">
    <citation type="submission" date="2007-06" db="EMBL/GenBank/DDBJ databases">
        <title>Draft genome sequence of Pseudoflavonifractor capillosus ATCC 29799.</title>
        <authorList>
            <person name="Sudarsanam P."/>
            <person name="Ley R."/>
            <person name="Guruge J."/>
            <person name="Turnbaugh P.J."/>
            <person name="Mahowald M."/>
            <person name="Liep D."/>
            <person name="Gordon J."/>
        </authorList>
    </citation>
    <scope>NUCLEOTIDE SEQUENCE [LARGE SCALE GENOMIC DNA]</scope>
    <source>
        <strain evidence="1 2">ATCC 29799</strain>
    </source>
</reference>
<dbReference type="STRING" id="411467.BACCAP_03441"/>
<sequence length="199" mass="22153">MPHHPFPVRGIPAKIQFPDDALDRLIIIPFCSEDGPFRPLSCVYAYLAAINLHQHIGALGADHGQISKLFHGVLLSCRIKPDHYRPAQIGSLIILSHFDGAVIPIQFAFHTLFNTASVLGQTFPERTQGIQTHRQRVAFPASQLRTVHISVWISLDQKAIGHIQTALAFPLPFDMFYISYTSLTALGHTEIAHFPALFT</sequence>